<comment type="caution">
    <text evidence="1">The sequence shown here is derived from an EMBL/GenBank/DDBJ whole genome shotgun (WGS) entry which is preliminary data.</text>
</comment>
<keyword evidence="2" id="KW-1185">Reference proteome</keyword>
<organism evidence="1 2">
    <name type="scientific">Gloeocapsopsis crepidinum LEGE 06123</name>
    <dbReference type="NCBI Taxonomy" id="588587"/>
    <lineage>
        <taxon>Bacteria</taxon>
        <taxon>Bacillati</taxon>
        <taxon>Cyanobacteriota</taxon>
        <taxon>Cyanophyceae</taxon>
        <taxon>Oscillatoriophycideae</taxon>
        <taxon>Chroococcales</taxon>
        <taxon>Chroococcaceae</taxon>
        <taxon>Gloeocapsopsis</taxon>
    </lineage>
</organism>
<dbReference type="EMBL" id="JADEWN010000011">
    <property type="protein sequence ID" value="MBE9190042.1"/>
    <property type="molecule type" value="Genomic_DNA"/>
</dbReference>
<gene>
    <name evidence="1" type="ORF">IQ230_06640</name>
</gene>
<dbReference type="Proteomes" id="UP000651156">
    <property type="component" value="Unassembled WGS sequence"/>
</dbReference>
<accession>A0ABR9UP34</accession>
<proteinExistence type="predicted"/>
<protein>
    <submittedName>
        <fullName evidence="1">Uncharacterized protein</fullName>
    </submittedName>
</protein>
<dbReference type="RefSeq" id="WP_193931250.1">
    <property type="nucleotide sequence ID" value="NZ_CAWPMZ010000016.1"/>
</dbReference>
<evidence type="ECO:0000313" key="1">
    <source>
        <dbReference type="EMBL" id="MBE9190042.1"/>
    </source>
</evidence>
<reference evidence="1 2" key="1">
    <citation type="submission" date="2020-10" db="EMBL/GenBank/DDBJ databases">
        <authorList>
            <person name="Castelo-Branco R."/>
            <person name="Eusebio N."/>
            <person name="Adriana R."/>
            <person name="Vieira A."/>
            <person name="Brugerolle De Fraissinette N."/>
            <person name="Rezende De Castro R."/>
            <person name="Schneider M.P."/>
            <person name="Vasconcelos V."/>
            <person name="Leao P.N."/>
        </authorList>
    </citation>
    <scope>NUCLEOTIDE SEQUENCE [LARGE SCALE GENOMIC DNA]</scope>
    <source>
        <strain evidence="1 2">LEGE 06123</strain>
    </source>
</reference>
<name>A0ABR9UP34_9CHRO</name>
<sequence>MAQEFNPAQDESQYTPSPAQLDLLEALLSSENATYPWNPADPEAAIYFEEQDQLAIESLSEEEIKRRSQHFYSELEQVWYKVTPKRNNFPNVGCKRDWQLHFTAFVPQSWLEAIACQAQQVCHTQSPLAEKLVDCVRGLLPSLVEEDLLVLARPFASATRNAKQESENVISYVQQHKWDELSEIEQAKASLAIARYALAQTKLAHSPYTNGQQH</sequence>
<evidence type="ECO:0000313" key="2">
    <source>
        <dbReference type="Proteomes" id="UP000651156"/>
    </source>
</evidence>